<dbReference type="PANTHER" id="PTHR19303">
    <property type="entry name" value="TRANSPOSON"/>
    <property type="match status" value="1"/>
</dbReference>
<gene>
    <name evidence="4" type="primary">LOC103092701</name>
</gene>
<dbReference type="PANTHER" id="PTHR19303:SF27">
    <property type="entry name" value="HTH CENPB-TYPE DOMAIN-CONTAINING PROTEIN"/>
    <property type="match status" value="1"/>
</dbReference>
<dbReference type="AlphaFoldDB" id="A0A5F8HLQ1"/>
<dbReference type="RefSeq" id="XP_007496522.2">
    <property type="nucleotide sequence ID" value="XM_007496460.3"/>
</dbReference>
<dbReference type="OMA" id="NDNAISH"/>
<reference evidence="4" key="2">
    <citation type="submission" date="2025-08" db="UniProtKB">
        <authorList>
            <consortium name="Ensembl"/>
        </authorList>
    </citation>
    <scope>IDENTIFICATION</scope>
</reference>
<evidence type="ECO:0000256" key="1">
    <source>
        <dbReference type="ARBA" id="ARBA00023125"/>
    </source>
</evidence>
<dbReference type="InterPro" id="IPR007889">
    <property type="entry name" value="HTH_Psq"/>
</dbReference>
<evidence type="ECO:0000259" key="3">
    <source>
        <dbReference type="PROSITE" id="PS51253"/>
    </source>
</evidence>
<name>A0A5F8HLQ1_MONDO</name>
<evidence type="ECO:0000313" key="4">
    <source>
        <dbReference type="Ensembl" id="ENSMODP00000060238.1"/>
    </source>
</evidence>
<dbReference type="SUPFAM" id="SSF46689">
    <property type="entry name" value="Homeodomain-like"/>
    <property type="match status" value="2"/>
</dbReference>
<dbReference type="KEGG" id="mdo:103092701"/>
<proteinExistence type="predicted"/>
<reference evidence="4 5" key="1">
    <citation type="journal article" date="2007" name="Nature">
        <title>Genome of the marsupial Monodelphis domestica reveals innovation in non-coding sequences.</title>
        <authorList>
            <person name="Mikkelsen T.S."/>
            <person name="Wakefield M.J."/>
            <person name="Aken B."/>
            <person name="Amemiya C.T."/>
            <person name="Chang J.L."/>
            <person name="Duke S."/>
            <person name="Garber M."/>
            <person name="Gentles A.J."/>
            <person name="Goodstadt L."/>
            <person name="Heger A."/>
            <person name="Jurka J."/>
            <person name="Kamal M."/>
            <person name="Mauceli E."/>
            <person name="Searle S.M."/>
            <person name="Sharpe T."/>
            <person name="Baker M.L."/>
            <person name="Batzer M.A."/>
            <person name="Benos P.V."/>
            <person name="Belov K."/>
            <person name="Clamp M."/>
            <person name="Cook A."/>
            <person name="Cuff J."/>
            <person name="Das R."/>
            <person name="Davidow L."/>
            <person name="Deakin J.E."/>
            <person name="Fazzari M.J."/>
            <person name="Glass J.L."/>
            <person name="Grabherr M."/>
            <person name="Greally J.M."/>
            <person name="Gu W."/>
            <person name="Hore T.A."/>
            <person name="Huttley G.A."/>
            <person name="Kleber M."/>
            <person name="Jirtle R.L."/>
            <person name="Koina E."/>
            <person name="Lee J.T."/>
            <person name="Mahony S."/>
            <person name="Marra M.A."/>
            <person name="Miller R.D."/>
            <person name="Nicholls R.D."/>
            <person name="Oda M."/>
            <person name="Papenfuss A.T."/>
            <person name="Parra Z.E."/>
            <person name="Pollock D.D."/>
            <person name="Ray D.A."/>
            <person name="Schein J.E."/>
            <person name="Speed T.P."/>
            <person name="Thompson K."/>
            <person name="VandeBerg J.L."/>
            <person name="Wade C.M."/>
            <person name="Walker J.A."/>
            <person name="Waters P.D."/>
            <person name="Webber C."/>
            <person name="Weidman J.R."/>
            <person name="Xie X."/>
            <person name="Zody M.C."/>
            <person name="Baldwin J."/>
            <person name="Abdouelleil A."/>
            <person name="Abdulkadir J."/>
            <person name="Abebe A."/>
            <person name="Abera B."/>
            <person name="Abreu J."/>
            <person name="Acer S.C."/>
            <person name="Aftuck L."/>
            <person name="Alexander A."/>
            <person name="An P."/>
            <person name="Anderson E."/>
            <person name="Anderson S."/>
            <person name="Arachi H."/>
            <person name="Azer M."/>
            <person name="Bachantsang P."/>
            <person name="Barry A."/>
            <person name="Bayul T."/>
            <person name="Berlin A."/>
            <person name="Bessette D."/>
            <person name="Bloom T."/>
            <person name="Bloom T."/>
            <person name="Boguslavskiy L."/>
            <person name="Bonnet C."/>
            <person name="Boukhgalter B."/>
            <person name="Bourzgui I."/>
            <person name="Brown A."/>
            <person name="Cahill P."/>
            <person name="Channer S."/>
            <person name="Cheshatsang Y."/>
            <person name="Chuda L."/>
            <person name="Citroen M."/>
            <person name="Collymore A."/>
            <person name="Cooke P."/>
            <person name="Costello M."/>
            <person name="D'Aco K."/>
            <person name="Daza R."/>
            <person name="De Haan G."/>
            <person name="DeGray S."/>
            <person name="DeMaso C."/>
            <person name="Dhargay N."/>
            <person name="Dooley K."/>
            <person name="Dooley E."/>
            <person name="Doricent M."/>
            <person name="Dorje P."/>
            <person name="Dorjee K."/>
            <person name="Dupes A."/>
            <person name="Elong R."/>
            <person name="Falk J."/>
            <person name="Farina A."/>
            <person name="Faro S."/>
            <person name="Ferguson D."/>
            <person name="Fisher S."/>
            <person name="Foley C.D."/>
            <person name="Franke A."/>
            <person name="Friedrich D."/>
            <person name="Gadbois L."/>
            <person name="Gearin G."/>
            <person name="Gearin C.R."/>
            <person name="Giannoukos G."/>
            <person name="Goode T."/>
            <person name="Graham J."/>
            <person name="Grandbois E."/>
            <person name="Grewal S."/>
            <person name="Gyaltsen K."/>
            <person name="Hafez N."/>
            <person name="Hagos B."/>
            <person name="Hall J."/>
            <person name="Henson C."/>
            <person name="Hollinger A."/>
            <person name="Honan T."/>
            <person name="Huard M.D."/>
            <person name="Hughes L."/>
            <person name="Hurhula B."/>
            <person name="Husby M.E."/>
            <person name="Kamat A."/>
            <person name="Kanga B."/>
            <person name="Kashin S."/>
            <person name="Khazanovich D."/>
            <person name="Kisner P."/>
            <person name="Lance K."/>
            <person name="Lara M."/>
            <person name="Lee W."/>
            <person name="Lennon N."/>
            <person name="Letendre F."/>
            <person name="LeVine R."/>
            <person name="Lipovsky A."/>
            <person name="Liu X."/>
            <person name="Liu J."/>
            <person name="Liu S."/>
            <person name="Lokyitsang T."/>
            <person name="Lokyitsang Y."/>
            <person name="Lubonja R."/>
            <person name="Lui A."/>
            <person name="MacDonald P."/>
            <person name="Magnisalis V."/>
            <person name="Maru K."/>
            <person name="Matthews C."/>
            <person name="McCusker W."/>
            <person name="McDonough S."/>
            <person name="Mehta T."/>
            <person name="Meldrim J."/>
            <person name="Meneus L."/>
            <person name="Mihai O."/>
            <person name="Mihalev A."/>
            <person name="Mihova T."/>
            <person name="Mittelman R."/>
            <person name="Mlenga V."/>
            <person name="Montmayeur A."/>
            <person name="Mulrain L."/>
            <person name="Navidi A."/>
            <person name="Naylor J."/>
            <person name="Negash T."/>
            <person name="Nguyen T."/>
            <person name="Nguyen N."/>
            <person name="Nicol R."/>
            <person name="Norbu C."/>
            <person name="Norbu N."/>
            <person name="Novod N."/>
            <person name="O'Neill B."/>
            <person name="Osman S."/>
            <person name="Markiewicz E."/>
            <person name="Oyono O.L."/>
            <person name="Patti C."/>
            <person name="Phunkhang P."/>
            <person name="Pierre F."/>
            <person name="Priest M."/>
            <person name="Raghuraman S."/>
            <person name="Rege F."/>
            <person name="Reyes R."/>
            <person name="Rise C."/>
            <person name="Rogov P."/>
            <person name="Ross K."/>
            <person name="Ryan E."/>
            <person name="Settipalli S."/>
            <person name="Shea T."/>
            <person name="Sherpa N."/>
            <person name="Shi L."/>
            <person name="Shih D."/>
            <person name="Sparrow T."/>
            <person name="Spaulding J."/>
            <person name="Stalker J."/>
            <person name="Stange-Thomann N."/>
            <person name="Stavropoulos S."/>
            <person name="Stone C."/>
            <person name="Strader C."/>
            <person name="Tesfaye S."/>
            <person name="Thomson T."/>
            <person name="Thoulutsang Y."/>
            <person name="Thoulutsang D."/>
            <person name="Topham K."/>
            <person name="Topping I."/>
            <person name="Tsamla T."/>
            <person name="Vassiliev H."/>
            <person name="Vo A."/>
            <person name="Wangchuk T."/>
            <person name="Wangdi T."/>
            <person name="Weiand M."/>
            <person name="Wilkinson J."/>
            <person name="Wilson A."/>
            <person name="Yadav S."/>
            <person name="Young G."/>
            <person name="Yu Q."/>
            <person name="Zembek L."/>
            <person name="Zhong D."/>
            <person name="Zimmer A."/>
            <person name="Zwirko Z."/>
            <person name="Jaffe D.B."/>
            <person name="Alvarez P."/>
            <person name="Brockman W."/>
            <person name="Butler J."/>
            <person name="Chin C."/>
            <person name="Gnerre S."/>
            <person name="MacCallum I."/>
            <person name="Graves J.A."/>
            <person name="Ponting C.P."/>
            <person name="Breen M."/>
            <person name="Samollow P.B."/>
            <person name="Lander E.S."/>
            <person name="Lindblad-Toh K."/>
        </authorList>
    </citation>
    <scope>NUCLEOTIDE SEQUENCE [LARGE SCALE GENOMIC DNA]</scope>
</reference>
<dbReference type="GeneTree" id="ENSGT00940000167849"/>
<accession>A0A5F8HLQ1</accession>
<dbReference type="OrthoDB" id="125347at2759"/>
<dbReference type="Pfam" id="PF03221">
    <property type="entry name" value="HTH_Tnp_Tc5"/>
    <property type="match status" value="1"/>
</dbReference>
<dbReference type="InterPro" id="IPR006600">
    <property type="entry name" value="HTH_CenpB_DNA-bd_dom"/>
</dbReference>
<dbReference type="Bgee" id="ENSMODG00000044858">
    <property type="expression patterns" value="Expressed in forelimb bud and 21 other cell types or tissues"/>
</dbReference>
<reference evidence="4" key="3">
    <citation type="submission" date="2025-09" db="UniProtKB">
        <authorList>
            <consortium name="Ensembl"/>
        </authorList>
    </citation>
    <scope>IDENTIFICATION</scope>
</reference>
<dbReference type="Ensembl" id="ENSMODT00000066446.1">
    <property type="protein sequence ID" value="ENSMODP00000060238.1"/>
    <property type="gene ID" value="ENSMODG00000044858.1"/>
</dbReference>
<evidence type="ECO:0000256" key="2">
    <source>
        <dbReference type="ARBA" id="ARBA00023242"/>
    </source>
</evidence>
<keyword evidence="2" id="KW-0539">Nucleus</keyword>
<dbReference type="GO" id="GO:0003677">
    <property type="term" value="F:DNA binding"/>
    <property type="evidence" value="ECO:0000318"/>
    <property type="project" value="GO_Central"/>
</dbReference>
<evidence type="ECO:0000313" key="5">
    <source>
        <dbReference type="Proteomes" id="UP000002280"/>
    </source>
</evidence>
<dbReference type="Proteomes" id="UP000002280">
    <property type="component" value="Chromosome 5"/>
</dbReference>
<dbReference type="InterPro" id="IPR050863">
    <property type="entry name" value="CenT-Element_Derived"/>
</dbReference>
<feature type="domain" description="HTH CENPB-type" evidence="3">
    <location>
        <begin position="72"/>
        <end position="155"/>
    </location>
</feature>
<keyword evidence="5" id="KW-1185">Reference proteome</keyword>
<dbReference type="GO" id="GO:0005634">
    <property type="term" value="C:nucleus"/>
    <property type="evidence" value="ECO:0000318"/>
    <property type="project" value="GO_Central"/>
</dbReference>
<dbReference type="SMART" id="SM00674">
    <property type="entry name" value="CENPB"/>
    <property type="match status" value="1"/>
</dbReference>
<dbReference type="Gene3D" id="1.10.10.60">
    <property type="entry name" value="Homeodomain-like"/>
    <property type="match status" value="2"/>
</dbReference>
<keyword evidence="1" id="KW-0238">DNA-binding</keyword>
<dbReference type="PROSITE" id="PS51253">
    <property type="entry name" value="HTH_CENPB"/>
    <property type="match status" value="1"/>
</dbReference>
<dbReference type="GeneID" id="103092701"/>
<dbReference type="InterPro" id="IPR009057">
    <property type="entry name" value="Homeodomain-like_sf"/>
</dbReference>
<dbReference type="Pfam" id="PF04218">
    <property type="entry name" value="CENP-B_N"/>
    <property type="match status" value="1"/>
</dbReference>
<dbReference type="InParanoid" id="A0A5F8HLQ1"/>
<protein>
    <recommendedName>
        <fullName evidence="3">HTH CENPB-type domain-containing protein</fullName>
    </recommendedName>
</protein>
<organism evidence="4 5">
    <name type="scientific">Monodelphis domestica</name>
    <name type="common">Gray short-tailed opossum</name>
    <dbReference type="NCBI Taxonomy" id="13616"/>
    <lineage>
        <taxon>Eukaryota</taxon>
        <taxon>Metazoa</taxon>
        <taxon>Chordata</taxon>
        <taxon>Craniata</taxon>
        <taxon>Vertebrata</taxon>
        <taxon>Euteleostomi</taxon>
        <taxon>Mammalia</taxon>
        <taxon>Metatheria</taxon>
        <taxon>Didelphimorphia</taxon>
        <taxon>Didelphidae</taxon>
        <taxon>Monodelphis</taxon>
    </lineage>
</organism>
<sequence length="363" mass="41781">MGPKKMSAKGSSEKKRRMMSMKLKQEIIEKHERGMRVSDLAKEYDRSTSTICTILKQKELLKVIMPAKGIKIISKLRTSAHEEMERLLLVWLMEKQLAGDTVTESIICEKAREIYGGLVERTPGTSVDEASQESFKASRGWFDNFKKRSGIHSVLRHGHSEAASTDKKSAKAFIETFAKLVEDEAYIPQQVFNCDEAGLFWKKMPRRTYITTEEKNMPAHKPTKNRLALGLCANVSGDYKIKHSEELTTEELKELQQQQHSEVLQEISGEEPEVDEVISTSEIKEMLRIWEKIKQFIEKTHPEKVAASRALELCNDTCFTHYRNVLKGRKKKISMERFLLKRPLSKIEESVAKHPKIKEENDK</sequence>